<dbReference type="PROSITE" id="PS51034">
    <property type="entry name" value="ZP_2"/>
    <property type="match status" value="1"/>
</dbReference>
<evidence type="ECO:0000313" key="9">
    <source>
        <dbReference type="EMBL" id="VDK73620.1"/>
    </source>
</evidence>
<evidence type="ECO:0000256" key="1">
    <source>
        <dbReference type="ARBA" id="ARBA00004251"/>
    </source>
</evidence>
<dbReference type="Proteomes" id="UP000277928">
    <property type="component" value="Unassembled WGS sequence"/>
</dbReference>
<protein>
    <recommendedName>
        <fullName evidence="8">ZP domain-containing protein</fullName>
    </recommendedName>
</protein>
<evidence type="ECO:0000313" key="10">
    <source>
        <dbReference type="Proteomes" id="UP000277928"/>
    </source>
</evidence>
<name>A0A3P6T0Z5_LITSI</name>
<dbReference type="OMA" id="ACITIQL"/>
<dbReference type="PANTHER" id="PTHR22907">
    <property type="entry name" value="GH04558P"/>
    <property type="match status" value="1"/>
</dbReference>
<dbReference type="InterPro" id="IPR056953">
    <property type="entry name" value="CUT_N"/>
</dbReference>
<keyword evidence="2" id="KW-0193">Cuticle</keyword>
<keyword evidence="5" id="KW-0732">Signal</keyword>
<keyword evidence="6" id="KW-1133">Transmembrane helix</keyword>
<reference evidence="9 10" key="1">
    <citation type="submission" date="2018-08" db="EMBL/GenBank/DDBJ databases">
        <authorList>
            <person name="Laetsch R D."/>
            <person name="Stevens L."/>
            <person name="Kumar S."/>
            <person name="Blaxter L. M."/>
        </authorList>
    </citation>
    <scope>NUCLEOTIDE SEQUENCE [LARGE SCALE GENOMIC DNA]</scope>
</reference>
<dbReference type="PANTHER" id="PTHR22907:SF39">
    <property type="entry name" value="ZP DOMAIN-CONTAINING PROTEIN"/>
    <property type="match status" value="1"/>
</dbReference>
<dbReference type="Pfam" id="PF25057">
    <property type="entry name" value="CUT_N"/>
    <property type="match status" value="1"/>
</dbReference>
<comment type="subcellular location">
    <subcellularLocation>
        <location evidence="1">Cell membrane</location>
        <topology evidence="1">Single-pass type I membrane protein</topology>
    </subcellularLocation>
</comment>
<keyword evidence="10" id="KW-1185">Reference proteome</keyword>
<dbReference type="InterPro" id="IPR001507">
    <property type="entry name" value="ZP_dom"/>
</dbReference>
<evidence type="ECO:0000256" key="5">
    <source>
        <dbReference type="ARBA" id="ARBA00022729"/>
    </source>
</evidence>
<organism evidence="9 10">
    <name type="scientific">Litomosoides sigmodontis</name>
    <name type="common">Filarial nematode worm</name>
    <dbReference type="NCBI Taxonomy" id="42156"/>
    <lineage>
        <taxon>Eukaryota</taxon>
        <taxon>Metazoa</taxon>
        <taxon>Ecdysozoa</taxon>
        <taxon>Nematoda</taxon>
        <taxon>Chromadorea</taxon>
        <taxon>Rhabditida</taxon>
        <taxon>Spirurina</taxon>
        <taxon>Spiruromorpha</taxon>
        <taxon>Filarioidea</taxon>
        <taxon>Onchocercidae</taxon>
        <taxon>Litomosoides</taxon>
    </lineage>
</organism>
<evidence type="ECO:0000256" key="7">
    <source>
        <dbReference type="ARBA" id="ARBA00023136"/>
    </source>
</evidence>
<dbReference type="InterPro" id="IPR051962">
    <property type="entry name" value="Cuticlin"/>
</dbReference>
<evidence type="ECO:0000256" key="2">
    <source>
        <dbReference type="ARBA" id="ARBA00022460"/>
    </source>
</evidence>
<dbReference type="SMART" id="SM00241">
    <property type="entry name" value="ZP"/>
    <property type="match status" value="1"/>
</dbReference>
<evidence type="ECO:0000256" key="6">
    <source>
        <dbReference type="ARBA" id="ARBA00022989"/>
    </source>
</evidence>
<evidence type="ECO:0000256" key="4">
    <source>
        <dbReference type="ARBA" id="ARBA00022692"/>
    </source>
</evidence>
<evidence type="ECO:0000256" key="3">
    <source>
        <dbReference type="ARBA" id="ARBA00022475"/>
    </source>
</evidence>
<dbReference type="AlphaFoldDB" id="A0A3P6T0Z5"/>
<dbReference type="Pfam" id="PF25301">
    <property type="entry name" value="CUT_C"/>
    <property type="match status" value="1"/>
</dbReference>
<dbReference type="EMBL" id="UYRX01000095">
    <property type="protein sequence ID" value="VDK73620.1"/>
    <property type="molecule type" value="Genomic_DNA"/>
</dbReference>
<evidence type="ECO:0000259" key="8">
    <source>
        <dbReference type="PROSITE" id="PS51034"/>
    </source>
</evidence>
<gene>
    <name evidence="9" type="ORF">NLS_LOCUS2182</name>
</gene>
<keyword evidence="7" id="KW-0472">Membrane</keyword>
<proteinExistence type="predicted"/>
<accession>A0A3P6T0Z5</accession>
<sequence length="249" mass="27964">MDLNFAPLIILTILGDCSIGIMDGNVILEKPIVTCEPERIFIQIRTSKSAASRIYAEDRSSDPNCTSDDTNQFALSLGHCGMTAKKTKNPPSVIYRICITVQLYPFFITVSDRSYCVQCVYLVTDVIDNLQQSLSVSDSAPSMLEPQFNLLAPRCSYQIRRNSTDGPLIHYASIGETVYHIWQCYGENFQMLVQNCYVEDGEGNHILIISSDGCGVDRYVLKTPVYSFDRRTASQVKMKSLLKLQQKTN</sequence>
<dbReference type="InterPro" id="IPR057475">
    <property type="entry name" value="CUT_C"/>
</dbReference>
<dbReference type="GO" id="GO:0042302">
    <property type="term" value="F:structural constituent of cuticle"/>
    <property type="evidence" value="ECO:0007669"/>
    <property type="project" value="UniProtKB-KW"/>
</dbReference>
<dbReference type="GO" id="GO:0005886">
    <property type="term" value="C:plasma membrane"/>
    <property type="evidence" value="ECO:0007669"/>
    <property type="project" value="UniProtKB-SubCell"/>
</dbReference>
<keyword evidence="4" id="KW-0812">Transmembrane</keyword>
<feature type="domain" description="ZP" evidence="8">
    <location>
        <begin position="34"/>
        <end position="249"/>
    </location>
</feature>
<keyword evidence="3" id="KW-1003">Cell membrane</keyword>
<dbReference type="OrthoDB" id="6139674at2759"/>